<organism evidence="8">
    <name type="scientific">Leptolyngbya boryana CZ1</name>
    <dbReference type="NCBI Taxonomy" id="3060204"/>
    <lineage>
        <taxon>Bacteria</taxon>
        <taxon>Bacillati</taxon>
        <taxon>Cyanobacteriota</taxon>
        <taxon>Cyanophyceae</taxon>
        <taxon>Leptolyngbyales</taxon>
        <taxon>Leptolyngbyaceae</taxon>
        <taxon>Leptolyngbya group</taxon>
        <taxon>Leptolyngbya</taxon>
    </lineage>
</organism>
<dbReference type="EMBL" id="CP130144">
    <property type="protein sequence ID" value="WNZ48327.1"/>
    <property type="molecule type" value="Genomic_DNA"/>
</dbReference>
<comment type="similarity">
    <text evidence="1">In the C-terminal section; belongs to the transposase 35 family.</text>
</comment>
<evidence type="ECO:0000256" key="1">
    <source>
        <dbReference type="ARBA" id="ARBA00008761"/>
    </source>
</evidence>
<dbReference type="InterPro" id="IPR001959">
    <property type="entry name" value="Transposase"/>
</dbReference>
<name>A0AA96WZI9_LEPBY</name>
<evidence type="ECO:0000259" key="6">
    <source>
        <dbReference type="Pfam" id="PF01385"/>
    </source>
</evidence>
<accession>A0AA96WZI9</accession>
<evidence type="ECO:0000259" key="7">
    <source>
        <dbReference type="Pfam" id="PF07282"/>
    </source>
</evidence>
<feature type="region of interest" description="Disordered" evidence="5">
    <location>
        <begin position="214"/>
        <end position="243"/>
    </location>
</feature>
<keyword evidence="4" id="KW-0233">DNA recombination</keyword>
<feature type="compositionally biased region" description="Basic and acidic residues" evidence="5">
    <location>
        <begin position="214"/>
        <end position="225"/>
    </location>
</feature>
<evidence type="ECO:0000256" key="2">
    <source>
        <dbReference type="ARBA" id="ARBA00022578"/>
    </source>
</evidence>
<keyword evidence="2" id="KW-0815">Transposition</keyword>
<dbReference type="RefSeq" id="WP_316428632.1">
    <property type="nucleotide sequence ID" value="NZ_CP130144.1"/>
</dbReference>
<evidence type="ECO:0000256" key="3">
    <source>
        <dbReference type="ARBA" id="ARBA00023125"/>
    </source>
</evidence>
<dbReference type="NCBIfam" id="NF040570">
    <property type="entry name" value="guided_TnpB"/>
    <property type="match status" value="1"/>
</dbReference>
<dbReference type="AlphaFoldDB" id="A0AA96WZI9"/>
<gene>
    <name evidence="8" type="ORF">Q2T42_10860</name>
</gene>
<evidence type="ECO:0000256" key="4">
    <source>
        <dbReference type="ARBA" id="ARBA00023172"/>
    </source>
</evidence>
<keyword evidence="3" id="KW-0238">DNA-binding</keyword>
<feature type="domain" description="Probable transposase IS891/IS1136/IS1341" evidence="6">
    <location>
        <begin position="181"/>
        <end position="294"/>
    </location>
</feature>
<feature type="domain" description="Cas12f1-like TNB" evidence="7">
    <location>
        <begin position="319"/>
        <end position="386"/>
    </location>
</feature>
<feature type="compositionally biased region" description="Basic residues" evidence="5">
    <location>
        <begin position="226"/>
        <end position="243"/>
    </location>
</feature>
<evidence type="ECO:0000256" key="5">
    <source>
        <dbReference type="SAM" id="MobiDB-lite"/>
    </source>
</evidence>
<dbReference type="Pfam" id="PF01385">
    <property type="entry name" value="OrfB_IS605"/>
    <property type="match status" value="1"/>
</dbReference>
<dbReference type="GO" id="GO:0003677">
    <property type="term" value="F:DNA binding"/>
    <property type="evidence" value="ECO:0007669"/>
    <property type="project" value="UniProtKB-KW"/>
</dbReference>
<dbReference type="GO" id="GO:0006310">
    <property type="term" value="P:DNA recombination"/>
    <property type="evidence" value="ECO:0007669"/>
    <property type="project" value="UniProtKB-KW"/>
</dbReference>
<feature type="region of interest" description="Disordered" evidence="5">
    <location>
        <begin position="419"/>
        <end position="449"/>
    </location>
</feature>
<reference evidence="8" key="2">
    <citation type="submission" date="2023-07" db="EMBL/GenBank/DDBJ databases">
        <authorList>
            <person name="Bai X.-H."/>
            <person name="Wang H.-H."/>
            <person name="Wang J."/>
            <person name="Ma M.-Y."/>
            <person name="Hu H.-H."/>
            <person name="Song Z.-L."/>
            <person name="Ma H.-G."/>
            <person name="Fan Y."/>
            <person name="Du C.-Y."/>
            <person name="Xu J.-C."/>
        </authorList>
    </citation>
    <scope>NUCLEOTIDE SEQUENCE</scope>
    <source>
        <strain evidence="8">CZ1</strain>
    </source>
</reference>
<dbReference type="Pfam" id="PF07282">
    <property type="entry name" value="Cas12f1-like_TNB"/>
    <property type="match status" value="1"/>
</dbReference>
<sequence length="449" mass="50846">MVTRRQTFRLYPNKPQEKALFGARRLHCYLYNACISHRQTEYKHNHKSITYFDQQNLLPAFKAEWVEFAALHSQTLQTTVKRVDLAYNAFFTGQRGKPKFKSIRNYSGWGYPAKSGWKVDSTGKHGTVKLNDLGITLKMRGQAKDWGIPTTLMIVYKPSKRQWFASFTVEVATPDSRFGSESDLAYESIAAYDLGTETALTLFDGAEFEEIENPRFSHKNDEKVRKAAKQKRRKRAPKKGVKASRRWKKINKRESNLKAKVARQRKDWQHKVTSDIASRYDIGVTEKLNTKGMTHTAKKGSKRKAQKAGLNKSILSVGFGTLNKMISYKIEQKGGLVLQLPTRIIKPSQRCPKCGTVHKEWAELKNRYHICSDCGFEVPRDQGSAMVMYNVATNQQPGLGTSLDSLGCFSATSETRKTVSMKQLGQKKRQKSSAMADGVSKTPSAIAVR</sequence>
<dbReference type="GO" id="GO:0032196">
    <property type="term" value="P:transposition"/>
    <property type="evidence" value="ECO:0007669"/>
    <property type="project" value="UniProtKB-KW"/>
</dbReference>
<proteinExistence type="inferred from homology"/>
<protein>
    <submittedName>
        <fullName evidence="8">Transposase</fullName>
    </submittedName>
</protein>
<reference evidence="8" key="1">
    <citation type="journal article" date="2023" name="Plants (Basel)">
        <title>Genomic Analysis of Leptolyngbya boryana CZ1 Reveals Efficient Carbon Fixation Modules.</title>
        <authorList>
            <person name="Bai X."/>
            <person name="Wang H."/>
            <person name="Cheng W."/>
            <person name="Wang J."/>
            <person name="Ma M."/>
            <person name="Hu H."/>
            <person name="Song Z."/>
            <person name="Ma H."/>
            <person name="Fan Y."/>
            <person name="Du C."/>
            <person name="Xu J."/>
        </authorList>
    </citation>
    <scope>NUCLEOTIDE SEQUENCE</scope>
    <source>
        <strain evidence="8">CZ1</strain>
    </source>
</reference>
<dbReference type="InterPro" id="IPR010095">
    <property type="entry name" value="Cas12f1-like_TNB"/>
</dbReference>
<evidence type="ECO:0000313" key="8">
    <source>
        <dbReference type="EMBL" id="WNZ48327.1"/>
    </source>
</evidence>